<feature type="region of interest" description="Disordered" evidence="1">
    <location>
        <begin position="391"/>
        <end position="429"/>
    </location>
</feature>
<dbReference type="PANTHER" id="PTHR13847:SF185">
    <property type="entry name" value="FAD DEPENDENT OXIDOREDUCTASE SUPERFAMILY (AFU_ORTHOLOGUE AFUA_3G02360)"/>
    <property type="match status" value="1"/>
</dbReference>
<evidence type="ECO:0000259" key="3">
    <source>
        <dbReference type="Pfam" id="PF01266"/>
    </source>
</evidence>
<comment type="caution">
    <text evidence="4">The sequence shown here is derived from an EMBL/GenBank/DDBJ whole genome shotgun (WGS) entry which is preliminary data.</text>
</comment>
<keyword evidence="2" id="KW-0732">Signal</keyword>
<keyword evidence="5" id="KW-1185">Reference proteome</keyword>
<feature type="compositionally biased region" description="Acidic residues" evidence="1">
    <location>
        <begin position="410"/>
        <end position="419"/>
    </location>
</feature>
<feature type="compositionally biased region" description="Basic and acidic residues" evidence="1">
    <location>
        <begin position="420"/>
        <end position="429"/>
    </location>
</feature>
<dbReference type="GeneID" id="90038449"/>
<reference evidence="4 5" key="1">
    <citation type="submission" date="2024-03" db="EMBL/GenBank/DDBJ databases">
        <title>Genome-scale model development and genomic sequencing of the oleaginous clade Lipomyces.</title>
        <authorList>
            <consortium name="Lawrence Berkeley National Laboratory"/>
            <person name="Czajka J.J."/>
            <person name="Han Y."/>
            <person name="Kim J."/>
            <person name="Mondo S.J."/>
            <person name="Hofstad B.A."/>
            <person name="Robles A."/>
            <person name="Haridas S."/>
            <person name="Riley R."/>
            <person name="LaButti K."/>
            <person name="Pangilinan J."/>
            <person name="Andreopoulos W."/>
            <person name="Lipzen A."/>
            <person name="Yan J."/>
            <person name="Wang M."/>
            <person name="Ng V."/>
            <person name="Grigoriev I.V."/>
            <person name="Spatafora J.W."/>
            <person name="Magnuson J.K."/>
            <person name="Baker S.E."/>
            <person name="Pomraning K.R."/>
        </authorList>
    </citation>
    <scope>NUCLEOTIDE SEQUENCE [LARGE SCALE GENOMIC DNA]</scope>
    <source>
        <strain evidence="4 5">Phaff 52-87</strain>
    </source>
</reference>
<dbReference type="Pfam" id="PF01266">
    <property type="entry name" value="DAO"/>
    <property type="match status" value="2"/>
</dbReference>
<gene>
    <name evidence="4" type="ORF">BZA70DRAFT_280358</name>
</gene>
<feature type="chain" id="PRO_5045279558" evidence="2">
    <location>
        <begin position="17"/>
        <end position="522"/>
    </location>
</feature>
<dbReference type="InterPro" id="IPR006076">
    <property type="entry name" value="FAD-dep_OxRdtase"/>
</dbReference>
<evidence type="ECO:0000313" key="4">
    <source>
        <dbReference type="EMBL" id="KAK7204258.1"/>
    </source>
</evidence>
<evidence type="ECO:0000256" key="1">
    <source>
        <dbReference type="SAM" id="MobiDB-lite"/>
    </source>
</evidence>
<evidence type="ECO:0000256" key="2">
    <source>
        <dbReference type="SAM" id="SignalP"/>
    </source>
</evidence>
<dbReference type="RefSeq" id="XP_064767291.1">
    <property type="nucleotide sequence ID" value="XM_064912937.1"/>
</dbReference>
<dbReference type="PANTHER" id="PTHR13847">
    <property type="entry name" value="SARCOSINE DEHYDROGENASE-RELATED"/>
    <property type="match status" value="1"/>
</dbReference>
<feature type="domain" description="FAD dependent oxidoreductase" evidence="3">
    <location>
        <begin position="425"/>
        <end position="505"/>
    </location>
</feature>
<accession>A0ABR1F588</accession>
<feature type="domain" description="FAD dependent oxidoreductase" evidence="3">
    <location>
        <begin position="4"/>
        <end position="287"/>
    </location>
</feature>
<name>A0ABR1F588_9ASCO</name>
<dbReference type="Proteomes" id="UP001498771">
    <property type="component" value="Unassembled WGS sequence"/>
</dbReference>
<organism evidence="4 5">
    <name type="scientific">Myxozyma melibiosi</name>
    <dbReference type="NCBI Taxonomy" id="54550"/>
    <lineage>
        <taxon>Eukaryota</taxon>
        <taxon>Fungi</taxon>
        <taxon>Dikarya</taxon>
        <taxon>Ascomycota</taxon>
        <taxon>Saccharomycotina</taxon>
        <taxon>Lipomycetes</taxon>
        <taxon>Lipomycetales</taxon>
        <taxon>Lipomycetaceae</taxon>
        <taxon>Myxozyma</taxon>
    </lineage>
</organism>
<dbReference type="Gene3D" id="3.50.50.60">
    <property type="entry name" value="FAD/NAD(P)-binding domain"/>
    <property type="match status" value="2"/>
</dbReference>
<protein>
    <submittedName>
        <fullName evidence="4">FAD dependent oxidoreductase</fullName>
    </submittedName>
</protein>
<dbReference type="SUPFAM" id="SSF51905">
    <property type="entry name" value="FAD/NAD(P)-binding domain"/>
    <property type="match status" value="1"/>
</dbReference>
<feature type="signal peptide" evidence="2">
    <location>
        <begin position="1"/>
        <end position="16"/>
    </location>
</feature>
<proteinExistence type="predicted"/>
<dbReference type="Gene3D" id="3.30.9.10">
    <property type="entry name" value="D-Amino Acid Oxidase, subunit A, domain 2"/>
    <property type="match status" value="2"/>
</dbReference>
<sequence>MATIIVGGGIIGLSSAFYLSQAPDASRPKRIIVVDTSRRLFSCASGRAAGFMSRSWFSRPSASLGELSFVLHAELAEIYGGDEKWGYRPSQAFSVAPRQEPEALTAIEYDALKRERLQKQWEARMELLESRAALKGTGGHTRHQWYQEELDEEQKIFASEPDPPDWLFCDTDNTFQISDEGECAQINPYELCEFLLEVCIRRGVEVLHPYQLCSVRVDKDSGKLSDAVLRDLDSKREITISEVEHVVVAAGAWSPHAFSTAFPDAQFVPAISSLAGYSMVVTSPLSQYVGKEGSLGVFGSDTQGSSSAMSEEGDRSDVTFDDASSIASGSTCSGIHPDGRPNTIDLSPIRNALFVRSSIYSRWSPEIFSRSNGEIYIAGLNEQGYNVGQTTTRRGSMAPPSLQEYREQEAESGTDSESDAEGKKPVQGSEKYKTLEDVAKSLLGPEIKIMRKSVCLRPVTPRGEPIIGKVPPEQVGGAKGVYICSGHGPWGISLCLGSGRVITEMITEGQARSADVSMLAPI</sequence>
<dbReference type="InterPro" id="IPR036188">
    <property type="entry name" value="FAD/NAD-bd_sf"/>
</dbReference>
<evidence type="ECO:0000313" key="5">
    <source>
        <dbReference type="Proteomes" id="UP001498771"/>
    </source>
</evidence>
<dbReference type="EMBL" id="JBBJBU010000008">
    <property type="protein sequence ID" value="KAK7204258.1"/>
    <property type="molecule type" value="Genomic_DNA"/>
</dbReference>